<name>L8JLV8_9BACT</name>
<dbReference type="STRING" id="1237149.C900_00348"/>
<reference evidence="1 2" key="1">
    <citation type="submission" date="2012-12" db="EMBL/GenBank/DDBJ databases">
        <title>Genome assembly of Fulvivirga imtechensis AK7.</title>
        <authorList>
            <person name="Nupur N."/>
            <person name="Khatri I."/>
            <person name="Kumar R."/>
            <person name="Subramanian S."/>
            <person name="Pinnaka A."/>
        </authorList>
    </citation>
    <scope>NUCLEOTIDE SEQUENCE [LARGE SCALE GENOMIC DNA]</scope>
    <source>
        <strain evidence="1 2">AK7</strain>
    </source>
</reference>
<organism evidence="1 2">
    <name type="scientific">Fulvivirga imtechensis AK7</name>
    <dbReference type="NCBI Taxonomy" id="1237149"/>
    <lineage>
        <taxon>Bacteria</taxon>
        <taxon>Pseudomonadati</taxon>
        <taxon>Bacteroidota</taxon>
        <taxon>Cytophagia</taxon>
        <taxon>Cytophagales</taxon>
        <taxon>Fulvivirgaceae</taxon>
        <taxon>Fulvivirga</taxon>
    </lineage>
</organism>
<protein>
    <submittedName>
        <fullName evidence="1">Uncharacterized protein</fullName>
    </submittedName>
</protein>
<evidence type="ECO:0000313" key="1">
    <source>
        <dbReference type="EMBL" id="ELR68514.1"/>
    </source>
</evidence>
<accession>L8JLV8</accession>
<dbReference type="AlphaFoldDB" id="L8JLV8"/>
<sequence>MFILIFNRQESDLPAKIQNLFDRASGWWRVDRLLVLVASMLLVACELVDWSLVSKQ</sequence>
<proteinExistence type="predicted"/>
<dbReference type="EMBL" id="AMZN01000111">
    <property type="protein sequence ID" value="ELR68514.1"/>
    <property type="molecule type" value="Genomic_DNA"/>
</dbReference>
<evidence type="ECO:0000313" key="2">
    <source>
        <dbReference type="Proteomes" id="UP000011135"/>
    </source>
</evidence>
<keyword evidence="2" id="KW-1185">Reference proteome</keyword>
<dbReference type="Proteomes" id="UP000011135">
    <property type="component" value="Unassembled WGS sequence"/>
</dbReference>
<comment type="caution">
    <text evidence="1">The sequence shown here is derived from an EMBL/GenBank/DDBJ whole genome shotgun (WGS) entry which is preliminary data.</text>
</comment>
<gene>
    <name evidence="1" type="ORF">C900_00348</name>
</gene>